<feature type="region of interest" description="Disordered" evidence="1">
    <location>
        <begin position="126"/>
        <end position="162"/>
    </location>
</feature>
<dbReference type="EMBL" id="MU005789">
    <property type="protein sequence ID" value="KAF2703111.1"/>
    <property type="molecule type" value="Genomic_DNA"/>
</dbReference>
<accession>A0A6G1JSB6</accession>
<evidence type="ECO:0000313" key="2">
    <source>
        <dbReference type="EMBL" id="KAF2703111.1"/>
    </source>
</evidence>
<keyword evidence="3" id="KW-1185">Reference proteome</keyword>
<gene>
    <name evidence="2" type="ORF">K504DRAFT_184100</name>
</gene>
<organism evidence="2 3">
    <name type="scientific">Pleomassaria siparia CBS 279.74</name>
    <dbReference type="NCBI Taxonomy" id="1314801"/>
    <lineage>
        <taxon>Eukaryota</taxon>
        <taxon>Fungi</taxon>
        <taxon>Dikarya</taxon>
        <taxon>Ascomycota</taxon>
        <taxon>Pezizomycotina</taxon>
        <taxon>Dothideomycetes</taxon>
        <taxon>Pleosporomycetidae</taxon>
        <taxon>Pleosporales</taxon>
        <taxon>Pleomassariaceae</taxon>
        <taxon>Pleomassaria</taxon>
    </lineage>
</organism>
<dbReference type="Proteomes" id="UP000799428">
    <property type="component" value="Unassembled WGS sequence"/>
</dbReference>
<reference evidence="2" key="1">
    <citation type="journal article" date="2020" name="Stud. Mycol.">
        <title>101 Dothideomycetes genomes: a test case for predicting lifestyles and emergence of pathogens.</title>
        <authorList>
            <person name="Haridas S."/>
            <person name="Albert R."/>
            <person name="Binder M."/>
            <person name="Bloem J."/>
            <person name="Labutti K."/>
            <person name="Salamov A."/>
            <person name="Andreopoulos B."/>
            <person name="Baker S."/>
            <person name="Barry K."/>
            <person name="Bills G."/>
            <person name="Bluhm B."/>
            <person name="Cannon C."/>
            <person name="Castanera R."/>
            <person name="Culley D."/>
            <person name="Daum C."/>
            <person name="Ezra D."/>
            <person name="Gonzalez J."/>
            <person name="Henrissat B."/>
            <person name="Kuo A."/>
            <person name="Liang C."/>
            <person name="Lipzen A."/>
            <person name="Lutzoni F."/>
            <person name="Magnuson J."/>
            <person name="Mondo S."/>
            <person name="Nolan M."/>
            <person name="Ohm R."/>
            <person name="Pangilinan J."/>
            <person name="Park H.-J."/>
            <person name="Ramirez L."/>
            <person name="Alfaro M."/>
            <person name="Sun H."/>
            <person name="Tritt A."/>
            <person name="Yoshinaga Y."/>
            <person name="Zwiers L.-H."/>
            <person name="Turgeon B."/>
            <person name="Goodwin S."/>
            <person name="Spatafora J."/>
            <person name="Crous P."/>
            <person name="Grigoriev I."/>
        </authorList>
    </citation>
    <scope>NUCLEOTIDE SEQUENCE</scope>
    <source>
        <strain evidence="2">CBS 279.74</strain>
    </source>
</reference>
<feature type="region of interest" description="Disordered" evidence="1">
    <location>
        <begin position="1"/>
        <end position="32"/>
    </location>
</feature>
<name>A0A6G1JSB6_9PLEO</name>
<feature type="compositionally biased region" description="Basic residues" evidence="1">
    <location>
        <begin position="11"/>
        <end position="27"/>
    </location>
</feature>
<evidence type="ECO:0000313" key="3">
    <source>
        <dbReference type="Proteomes" id="UP000799428"/>
    </source>
</evidence>
<evidence type="ECO:0000256" key="1">
    <source>
        <dbReference type="SAM" id="MobiDB-lite"/>
    </source>
</evidence>
<dbReference type="OrthoDB" id="3797508at2759"/>
<proteinExistence type="predicted"/>
<dbReference type="AlphaFoldDB" id="A0A6G1JSB6"/>
<feature type="compositionally biased region" description="Basic residues" evidence="1">
    <location>
        <begin position="126"/>
        <end position="145"/>
    </location>
</feature>
<protein>
    <submittedName>
        <fullName evidence="2">Uncharacterized protein</fullName>
    </submittedName>
</protein>
<sequence length="251" mass="29339">MCWITLSPSKDKHKHHDHDHHHHHHDSRHGSCDEKLVRIRRSTMVDIEDGETERIRVLSPATVRVPSVEVKERVRWRERDGERRHLRPHLHHHHPHMHPHIPLPHHLHLPHGHHLHVPHPHHLHLPHGYHHHHHHHLHGHGKKRAPAPYPPPPSRCHSREPPEPIYRTQVVEPSSREIRETTRVALREVRPERERGRLRRVAGYEVLGRDVPWSWDAVSSIASGGRSRRDGSVVGRGGLRFPPFGGAGSWM</sequence>